<gene>
    <name evidence="2" type="ORF">RJT34_03986</name>
</gene>
<proteinExistence type="predicted"/>
<keyword evidence="1" id="KW-0472">Membrane</keyword>
<feature type="transmembrane region" description="Helical" evidence="1">
    <location>
        <begin position="21"/>
        <end position="44"/>
    </location>
</feature>
<dbReference type="Proteomes" id="UP001359559">
    <property type="component" value="Unassembled WGS sequence"/>
</dbReference>
<organism evidence="2 3">
    <name type="scientific">Clitoria ternatea</name>
    <name type="common">Butterfly pea</name>
    <dbReference type="NCBI Taxonomy" id="43366"/>
    <lineage>
        <taxon>Eukaryota</taxon>
        <taxon>Viridiplantae</taxon>
        <taxon>Streptophyta</taxon>
        <taxon>Embryophyta</taxon>
        <taxon>Tracheophyta</taxon>
        <taxon>Spermatophyta</taxon>
        <taxon>Magnoliopsida</taxon>
        <taxon>eudicotyledons</taxon>
        <taxon>Gunneridae</taxon>
        <taxon>Pentapetalae</taxon>
        <taxon>rosids</taxon>
        <taxon>fabids</taxon>
        <taxon>Fabales</taxon>
        <taxon>Fabaceae</taxon>
        <taxon>Papilionoideae</taxon>
        <taxon>50 kb inversion clade</taxon>
        <taxon>NPAAA clade</taxon>
        <taxon>indigoferoid/millettioid clade</taxon>
        <taxon>Phaseoleae</taxon>
        <taxon>Clitoria</taxon>
    </lineage>
</organism>
<sequence length="82" mass="9618">MQFFVGVLFSASSKMRRDSHLLILHQLYITALTFFAFFRFFFLLEFVGFGSVSVTSHAIAHRLHRHHLIPFSSVTLWLIFLD</sequence>
<dbReference type="AlphaFoldDB" id="A0AAN9KN73"/>
<dbReference type="EMBL" id="JAYKXN010000001">
    <property type="protein sequence ID" value="KAK7319267.1"/>
    <property type="molecule type" value="Genomic_DNA"/>
</dbReference>
<keyword evidence="1" id="KW-1133">Transmembrane helix</keyword>
<evidence type="ECO:0000313" key="2">
    <source>
        <dbReference type="EMBL" id="KAK7319267.1"/>
    </source>
</evidence>
<protein>
    <submittedName>
        <fullName evidence="2">Uncharacterized protein</fullName>
    </submittedName>
</protein>
<keyword evidence="1" id="KW-0812">Transmembrane</keyword>
<evidence type="ECO:0000313" key="3">
    <source>
        <dbReference type="Proteomes" id="UP001359559"/>
    </source>
</evidence>
<comment type="caution">
    <text evidence="2">The sequence shown here is derived from an EMBL/GenBank/DDBJ whole genome shotgun (WGS) entry which is preliminary data.</text>
</comment>
<name>A0AAN9KN73_CLITE</name>
<accession>A0AAN9KN73</accession>
<keyword evidence="3" id="KW-1185">Reference proteome</keyword>
<reference evidence="2 3" key="1">
    <citation type="submission" date="2024-01" db="EMBL/GenBank/DDBJ databases">
        <title>The genomes of 5 underutilized Papilionoideae crops provide insights into root nodulation and disease resistance.</title>
        <authorList>
            <person name="Yuan L."/>
        </authorList>
    </citation>
    <scope>NUCLEOTIDE SEQUENCE [LARGE SCALE GENOMIC DNA]</scope>
    <source>
        <strain evidence="2">LY-2023</strain>
        <tissue evidence="2">Leaf</tissue>
    </source>
</reference>
<evidence type="ECO:0000256" key="1">
    <source>
        <dbReference type="SAM" id="Phobius"/>
    </source>
</evidence>